<reference evidence="7 8" key="1">
    <citation type="submission" date="2007-06" db="EMBL/GenBank/DDBJ databases">
        <authorList>
            <person name="Shimkets L."/>
            <person name="Ferriera S."/>
            <person name="Johnson J."/>
            <person name="Kravitz S."/>
            <person name="Beeson K."/>
            <person name="Sutton G."/>
            <person name="Rogers Y.-H."/>
            <person name="Friedman R."/>
            <person name="Frazier M."/>
            <person name="Venter J.C."/>
        </authorList>
    </citation>
    <scope>NUCLEOTIDE SEQUENCE [LARGE SCALE GENOMIC DNA]</scope>
    <source>
        <strain evidence="7 8">SIR-1</strain>
    </source>
</reference>
<dbReference type="eggNOG" id="COG3391">
    <property type="taxonomic scope" value="Bacteria"/>
</dbReference>
<dbReference type="GO" id="GO:0020037">
    <property type="term" value="F:heme binding"/>
    <property type="evidence" value="ECO:0007669"/>
    <property type="project" value="InterPro"/>
</dbReference>
<gene>
    <name evidence="7" type="ORF">PPSIR1_00852</name>
</gene>
<evidence type="ECO:0000256" key="1">
    <source>
        <dbReference type="ARBA" id="ARBA00022617"/>
    </source>
</evidence>
<evidence type="ECO:0000259" key="6">
    <source>
        <dbReference type="PROSITE" id="PS51007"/>
    </source>
</evidence>
<dbReference type="Gene3D" id="1.10.760.10">
    <property type="entry name" value="Cytochrome c-like domain"/>
    <property type="match status" value="1"/>
</dbReference>
<keyword evidence="1 5" id="KW-0349">Heme</keyword>
<comment type="caution">
    <text evidence="7">The sequence shown here is derived from an EMBL/GenBank/DDBJ whole genome shotgun (WGS) entry which is preliminary data.</text>
</comment>
<protein>
    <recommendedName>
        <fullName evidence="6">Cytochrome c domain-containing protein</fullName>
    </recommendedName>
</protein>
<evidence type="ECO:0000256" key="3">
    <source>
        <dbReference type="ARBA" id="ARBA00022729"/>
    </source>
</evidence>
<dbReference type="eggNOG" id="COG1858">
    <property type="taxonomic scope" value="Bacteria"/>
</dbReference>
<evidence type="ECO:0000313" key="7">
    <source>
        <dbReference type="EMBL" id="EDM76463.1"/>
    </source>
</evidence>
<accession>A6GCA4</accession>
<dbReference type="STRING" id="391625.PPSIR1_00852"/>
<dbReference type="GO" id="GO:0009055">
    <property type="term" value="F:electron transfer activity"/>
    <property type="evidence" value="ECO:0007669"/>
    <property type="project" value="InterPro"/>
</dbReference>
<dbReference type="Pfam" id="PF13205">
    <property type="entry name" value="Big_5"/>
    <property type="match status" value="1"/>
</dbReference>
<dbReference type="SUPFAM" id="SSF46626">
    <property type="entry name" value="Cytochrome c"/>
    <property type="match status" value="1"/>
</dbReference>
<dbReference type="PANTHER" id="PTHR47197">
    <property type="entry name" value="PROTEIN NIRF"/>
    <property type="match status" value="1"/>
</dbReference>
<sequence length="1049" mass="111216">MTLKLRQTLHATIGFAVLSATGCGGPSADECIVDQFDAQAQSRFVAGETYYLPVIADTASCADVGWTVAERPADSTDPIVRGNDGIWRITPVTTGDYRFELSNTTDGQSVDLGVVPAESRPFSNLNYYAAHAASSVGEELWIANVQRSTVSRVDPDSLALLGEIQVGPWPVSLAWREGMDVAVVAQRGNDTLGILDVETGRLIDAVWVGDEPAEVALSPDGSTAYVSLKAENAVAVVDLARRVRTARIDVVTDPLAIAVSPDGATVWVASHRSGHPDRFPYDDDPVENERDIAVIDTATNEVVDWWLDFGTTITEILPSEDGERLYFSRLRNDTEANLGSVDEPSFMHEIAIVDAGSGDELASADLLRQDSSGGHAVSLHGMTMVGDRLWVVAEASNLAVALDPETLAELGRTEVAGRPRSVAMVETGAGPTLFVHGSQAATLTRVSDFETTDALILTEDPRPAEVIDGQAYFTGAGEQYAENWACNSCHADGLSDTLVWNAGPFSGRKVSRPFFWLEGTYPLGWDGYLSSVDNYAFTVNTNVGIRPTTAEHRALSGYLASIMPPPAENGYTRRDGTLSPLGLEGKQVFENEANCASCHPLPLTTSRAVLGQGVTEGTTDVPGLIGSYRLAVWLKRGEATDLHGAIDQVFESLGDPGLSEDQRAALDRFMLEMTARDFFVLSSDPRPNAKTLAVDQSVELVFSHPVFDDPANLAKVTLLGPDGAEVQLERSLDADGRHLTLTPSAALAHASDYTVVVDPSFESFGEQTLWTPEGADAEERSAWEIALTTVEPAQLSLSGDYLWIVDMPTADVAEQQFDLENTLETLVPFTVTAGTTDGGELLLDYGDDLILERLAVVSGDQLLTPALPIPIGPSFADGSGMQATLVDLDEDGVGDYAEGTLTISGPGFVESGITWRMTRPTAEGECPEGPQGDLPVSVEFVDGNPVVDWEGSDAADGLGVYFIGPDATPPAGPGQPVTGGEVFWAVQLEAFPQGFAGPVTYATVPPGAVDETANIGGGDGPVALESGDCVKATVTTTAFGQGAVVFAVP</sequence>
<dbReference type="AlphaFoldDB" id="A6GCA4"/>
<dbReference type="InterPro" id="IPR036909">
    <property type="entry name" value="Cyt_c-like_dom_sf"/>
</dbReference>
<dbReference type="PROSITE" id="PS51257">
    <property type="entry name" value="PROKAR_LIPOPROTEIN"/>
    <property type="match status" value="1"/>
</dbReference>
<dbReference type="Gene3D" id="2.130.10.10">
    <property type="entry name" value="YVTN repeat-like/Quinoprotein amine dehydrogenase"/>
    <property type="match status" value="1"/>
</dbReference>
<dbReference type="InterPro" id="IPR011045">
    <property type="entry name" value="N2O_reductase_N"/>
</dbReference>
<proteinExistence type="predicted"/>
<feature type="domain" description="Cytochrome c" evidence="6">
    <location>
        <begin position="580"/>
        <end position="674"/>
    </location>
</feature>
<keyword evidence="4 5" id="KW-0408">Iron</keyword>
<dbReference type="PANTHER" id="PTHR47197:SF3">
    <property type="entry name" value="DIHYDRO-HEME D1 DEHYDROGENASE"/>
    <property type="match status" value="1"/>
</dbReference>
<dbReference type="InterPro" id="IPR051200">
    <property type="entry name" value="Host-pathogen_enzymatic-act"/>
</dbReference>
<organism evidence="7 8">
    <name type="scientific">Plesiocystis pacifica SIR-1</name>
    <dbReference type="NCBI Taxonomy" id="391625"/>
    <lineage>
        <taxon>Bacteria</taxon>
        <taxon>Pseudomonadati</taxon>
        <taxon>Myxococcota</taxon>
        <taxon>Polyangia</taxon>
        <taxon>Nannocystales</taxon>
        <taxon>Nannocystaceae</taxon>
        <taxon>Plesiocystis</taxon>
    </lineage>
</organism>
<dbReference type="SUPFAM" id="SSF50974">
    <property type="entry name" value="Nitrous oxide reductase, N-terminal domain"/>
    <property type="match status" value="1"/>
</dbReference>
<keyword evidence="2 5" id="KW-0479">Metal-binding</keyword>
<dbReference type="GO" id="GO:0046872">
    <property type="term" value="F:metal ion binding"/>
    <property type="evidence" value="ECO:0007669"/>
    <property type="project" value="UniProtKB-KW"/>
</dbReference>
<dbReference type="Proteomes" id="UP000005801">
    <property type="component" value="Unassembled WGS sequence"/>
</dbReference>
<dbReference type="InterPro" id="IPR015943">
    <property type="entry name" value="WD40/YVTN_repeat-like_dom_sf"/>
</dbReference>
<name>A6GCA4_9BACT</name>
<dbReference type="InterPro" id="IPR032812">
    <property type="entry name" value="SbsA_Ig"/>
</dbReference>
<evidence type="ECO:0000256" key="2">
    <source>
        <dbReference type="ARBA" id="ARBA00022723"/>
    </source>
</evidence>
<dbReference type="PROSITE" id="PS51007">
    <property type="entry name" value="CYTC"/>
    <property type="match status" value="1"/>
</dbReference>
<dbReference type="OrthoDB" id="5477534at2"/>
<evidence type="ECO:0000256" key="4">
    <source>
        <dbReference type="ARBA" id="ARBA00023004"/>
    </source>
</evidence>
<dbReference type="InterPro" id="IPR009056">
    <property type="entry name" value="Cyt_c-like_dom"/>
</dbReference>
<dbReference type="RefSeq" id="WP_006974345.1">
    <property type="nucleotide sequence ID" value="NZ_ABCS01000064.1"/>
</dbReference>
<evidence type="ECO:0000313" key="8">
    <source>
        <dbReference type="Proteomes" id="UP000005801"/>
    </source>
</evidence>
<dbReference type="EMBL" id="ABCS01000064">
    <property type="protein sequence ID" value="EDM76463.1"/>
    <property type="molecule type" value="Genomic_DNA"/>
</dbReference>
<keyword evidence="8" id="KW-1185">Reference proteome</keyword>
<keyword evidence="3" id="KW-0732">Signal</keyword>
<evidence type="ECO:0000256" key="5">
    <source>
        <dbReference type="PROSITE-ProRule" id="PRU00433"/>
    </source>
</evidence>